<reference evidence="1" key="1">
    <citation type="submission" date="2022-10" db="EMBL/GenBank/DDBJ databases">
        <title>Complete Genome of Trichothecium roseum strain YXFP-22015, a Plant Pathogen Isolated from Citrus.</title>
        <authorList>
            <person name="Wang Y."/>
            <person name="Zhu L."/>
        </authorList>
    </citation>
    <scope>NUCLEOTIDE SEQUENCE</scope>
    <source>
        <strain evidence="1">YXFP-22015</strain>
    </source>
</reference>
<sequence length="378" mass="40913">MSTEQETQPPVASPAAPAAAENQTSDAAATPTSTKADAPATKLSQLSDRLADIVKAADYGEMWGVQLATDGPSEHAPTTVVLQKFLRANNDNVAATEKQLTEALKWRKEMDVVNLVNNEFDEKKFGGLGYVTVHPNAEGKETVITWNIYGAVKDKKATFGDINEFIRWRTAVMEIGTQKLKLNEVTEPIPEGGNDPYQMVQVHDYLSVSFLRMDPKIKAATQKTISILSMAYPELLAHKYFVNVPAIMGWMYAAMKLILSPATLKKFHPMSNGASLVNELKGIEESLPQEYGGKGASVKDGITVSLTVKEDVIPAGTEEAPVAAVNEPRTDDVKPAEDKKNAETPALDGAASTDEIKEVEKKLEGTKISDDAKPAEGI</sequence>
<proteinExistence type="predicted"/>
<keyword evidence="2" id="KW-1185">Reference proteome</keyword>
<protein>
    <submittedName>
        <fullName evidence="1">Uncharacterized protein</fullName>
    </submittedName>
</protein>
<gene>
    <name evidence="1" type="ORF">N3K66_000915</name>
</gene>
<evidence type="ECO:0000313" key="2">
    <source>
        <dbReference type="Proteomes" id="UP001163324"/>
    </source>
</evidence>
<dbReference type="EMBL" id="CM047940">
    <property type="protein sequence ID" value="KAI9904386.1"/>
    <property type="molecule type" value="Genomic_DNA"/>
</dbReference>
<evidence type="ECO:0000313" key="1">
    <source>
        <dbReference type="EMBL" id="KAI9904386.1"/>
    </source>
</evidence>
<name>A0ACC0VES8_9HYPO</name>
<accession>A0ACC0VES8</accession>
<organism evidence="1 2">
    <name type="scientific">Trichothecium roseum</name>
    <dbReference type="NCBI Taxonomy" id="47278"/>
    <lineage>
        <taxon>Eukaryota</taxon>
        <taxon>Fungi</taxon>
        <taxon>Dikarya</taxon>
        <taxon>Ascomycota</taxon>
        <taxon>Pezizomycotina</taxon>
        <taxon>Sordariomycetes</taxon>
        <taxon>Hypocreomycetidae</taxon>
        <taxon>Hypocreales</taxon>
        <taxon>Hypocreales incertae sedis</taxon>
        <taxon>Trichothecium</taxon>
    </lineage>
</organism>
<dbReference type="Proteomes" id="UP001163324">
    <property type="component" value="Chromosome 1"/>
</dbReference>
<comment type="caution">
    <text evidence="1">The sequence shown here is derived from an EMBL/GenBank/DDBJ whole genome shotgun (WGS) entry which is preliminary data.</text>
</comment>